<accession>A0A812M014</accession>
<feature type="region of interest" description="Disordered" evidence="1">
    <location>
        <begin position="41"/>
        <end position="65"/>
    </location>
</feature>
<evidence type="ECO:0000256" key="1">
    <source>
        <dbReference type="SAM" id="MobiDB-lite"/>
    </source>
</evidence>
<protein>
    <submittedName>
        <fullName evidence="3">Uncharacterized protein</fullName>
    </submittedName>
</protein>
<feature type="transmembrane region" description="Helical" evidence="2">
    <location>
        <begin position="12"/>
        <end position="31"/>
    </location>
</feature>
<proteinExistence type="predicted"/>
<evidence type="ECO:0000256" key="2">
    <source>
        <dbReference type="SAM" id="Phobius"/>
    </source>
</evidence>
<dbReference type="AlphaFoldDB" id="A0A812M014"/>
<name>A0A812M014_9DINO</name>
<keyword evidence="2" id="KW-0472">Membrane</keyword>
<keyword evidence="4" id="KW-1185">Reference proteome</keyword>
<reference evidence="3" key="1">
    <citation type="submission" date="2021-02" db="EMBL/GenBank/DDBJ databases">
        <authorList>
            <person name="Dougan E. K."/>
            <person name="Rhodes N."/>
            <person name="Thang M."/>
            <person name="Chan C."/>
        </authorList>
    </citation>
    <scope>NUCLEOTIDE SEQUENCE</scope>
</reference>
<evidence type="ECO:0000313" key="4">
    <source>
        <dbReference type="Proteomes" id="UP000604046"/>
    </source>
</evidence>
<organism evidence="3 4">
    <name type="scientific">Symbiodinium natans</name>
    <dbReference type="NCBI Taxonomy" id="878477"/>
    <lineage>
        <taxon>Eukaryota</taxon>
        <taxon>Sar</taxon>
        <taxon>Alveolata</taxon>
        <taxon>Dinophyceae</taxon>
        <taxon>Suessiales</taxon>
        <taxon>Symbiodiniaceae</taxon>
        <taxon>Symbiodinium</taxon>
    </lineage>
</organism>
<comment type="caution">
    <text evidence="3">The sequence shown here is derived from an EMBL/GenBank/DDBJ whole genome shotgun (WGS) entry which is preliminary data.</text>
</comment>
<keyword evidence="2" id="KW-0812">Transmembrane</keyword>
<dbReference type="Proteomes" id="UP000604046">
    <property type="component" value="Unassembled WGS sequence"/>
</dbReference>
<evidence type="ECO:0000313" key="3">
    <source>
        <dbReference type="EMBL" id="CAE7248470.1"/>
    </source>
</evidence>
<gene>
    <name evidence="3" type="ORF">SNAT2548_LOCUS12027</name>
</gene>
<keyword evidence="2" id="KW-1133">Transmembrane helix</keyword>
<sequence length="65" mass="6960">MDETLRFLLDVIGKLIALALVISSLVLLCLLGKKLLATEDASRGQADGAPPSRPPEKGYEPLMNP</sequence>
<dbReference type="EMBL" id="CAJNDS010001114">
    <property type="protein sequence ID" value="CAE7248470.1"/>
    <property type="molecule type" value="Genomic_DNA"/>
</dbReference>